<reference evidence="3" key="1">
    <citation type="submission" date="2016-06" db="EMBL/GenBank/DDBJ databases">
        <title>Parallel loss of symbiosis genes in relatives of nitrogen-fixing non-legume Parasponia.</title>
        <authorList>
            <person name="Van Velzen R."/>
            <person name="Holmer R."/>
            <person name="Bu F."/>
            <person name="Rutten L."/>
            <person name="Van Zeijl A."/>
            <person name="Liu W."/>
            <person name="Santuari L."/>
            <person name="Cao Q."/>
            <person name="Sharma T."/>
            <person name="Shen D."/>
            <person name="Roswanjaya Y."/>
            <person name="Wardhani T."/>
            <person name="Kalhor M.S."/>
            <person name="Jansen J."/>
            <person name="Van den Hoogen J."/>
            <person name="Gungor B."/>
            <person name="Hartog M."/>
            <person name="Hontelez J."/>
            <person name="Verver J."/>
            <person name="Yang W.-C."/>
            <person name="Schijlen E."/>
            <person name="Repin R."/>
            <person name="Schilthuizen M."/>
            <person name="Schranz E."/>
            <person name="Heidstra R."/>
            <person name="Miyata K."/>
            <person name="Fedorova E."/>
            <person name="Kohlen W."/>
            <person name="Bisseling T."/>
            <person name="Smit S."/>
            <person name="Geurts R."/>
        </authorList>
    </citation>
    <scope>NUCLEOTIDE SEQUENCE [LARGE SCALE GENOMIC DNA]</scope>
    <source>
        <strain evidence="3">cv. RG33-2</strain>
    </source>
</reference>
<comment type="caution">
    <text evidence="2">The sequence shown here is derived from an EMBL/GenBank/DDBJ whole genome shotgun (WGS) entry which is preliminary data.</text>
</comment>
<dbReference type="OrthoDB" id="10390644at2759"/>
<sequence>MRDFQNGLPQGHRTSSEAPKERLGLVSRGPL</sequence>
<dbReference type="InParanoid" id="A0A2P5FHF9"/>
<dbReference type="AlphaFoldDB" id="A0A2P5FHF9"/>
<protein>
    <submittedName>
        <fullName evidence="2">Uncharacterized protein</fullName>
    </submittedName>
</protein>
<organism evidence="2 3">
    <name type="scientific">Trema orientale</name>
    <name type="common">Charcoal tree</name>
    <name type="synonym">Celtis orientalis</name>
    <dbReference type="NCBI Taxonomy" id="63057"/>
    <lineage>
        <taxon>Eukaryota</taxon>
        <taxon>Viridiplantae</taxon>
        <taxon>Streptophyta</taxon>
        <taxon>Embryophyta</taxon>
        <taxon>Tracheophyta</taxon>
        <taxon>Spermatophyta</taxon>
        <taxon>Magnoliopsida</taxon>
        <taxon>eudicotyledons</taxon>
        <taxon>Gunneridae</taxon>
        <taxon>Pentapetalae</taxon>
        <taxon>rosids</taxon>
        <taxon>fabids</taxon>
        <taxon>Rosales</taxon>
        <taxon>Cannabaceae</taxon>
        <taxon>Trema</taxon>
    </lineage>
</organism>
<gene>
    <name evidence="2" type="ORF">TorRG33x02_069830</name>
</gene>
<evidence type="ECO:0000313" key="3">
    <source>
        <dbReference type="Proteomes" id="UP000237000"/>
    </source>
</evidence>
<accession>A0A2P5FHF9</accession>
<feature type="compositionally biased region" description="Basic and acidic residues" evidence="1">
    <location>
        <begin position="14"/>
        <end position="23"/>
    </location>
</feature>
<keyword evidence="3" id="KW-1185">Reference proteome</keyword>
<name>A0A2P5FHF9_TREOI</name>
<feature type="region of interest" description="Disordered" evidence="1">
    <location>
        <begin position="1"/>
        <end position="31"/>
    </location>
</feature>
<evidence type="ECO:0000256" key="1">
    <source>
        <dbReference type="SAM" id="MobiDB-lite"/>
    </source>
</evidence>
<dbReference type="EMBL" id="JXTC01000033">
    <property type="protein sequence ID" value="PON97227.1"/>
    <property type="molecule type" value="Genomic_DNA"/>
</dbReference>
<evidence type="ECO:0000313" key="2">
    <source>
        <dbReference type="EMBL" id="PON97227.1"/>
    </source>
</evidence>
<dbReference type="Proteomes" id="UP000237000">
    <property type="component" value="Unassembled WGS sequence"/>
</dbReference>
<proteinExistence type="predicted"/>